<gene>
    <name evidence="4" type="ORF">HGG74_04525</name>
</gene>
<comment type="caution">
    <text evidence="4">The sequence shown here is derived from an EMBL/GenBank/DDBJ whole genome shotgun (WGS) entry which is preliminary data.</text>
</comment>
<proteinExistence type="predicted"/>
<dbReference type="AlphaFoldDB" id="A0A7X6HCQ0"/>
<keyword evidence="5" id="KW-1185">Reference proteome</keyword>
<feature type="domain" description="DUF4350" evidence="3">
    <location>
        <begin position="64"/>
        <end position="235"/>
    </location>
</feature>
<keyword evidence="2" id="KW-0472">Membrane</keyword>
<evidence type="ECO:0000313" key="5">
    <source>
        <dbReference type="Proteomes" id="UP000544090"/>
    </source>
</evidence>
<evidence type="ECO:0000313" key="4">
    <source>
        <dbReference type="EMBL" id="NKX53819.1"/>
    </source>
</evidence>
<evidence type="ECO:0000259" key="3">
    <source>
        <dbReference type="Pfam" id="PF14258"/>
    </source>
</evidence>
<evidence type="ECO:0000256" key="1">
    <source>
        <dbReference type="SAM" id="MobiDB-lite"/>
    </source>
</evidence>
<dbReference type="EMBL" id="JAAZSQ010000002">
    <property type="protein sequence ID" value="NKX53819.1"/>
    <property type="molecule type" value="Genomic_DNA"/>
</dbReference>
<keyword evidence="2" id="KW-1133">Transmembrane helix</keyword>
<keyword evidence="2" id="KW-0812">Transmembrane</keyword>
<accession>A0A7X6HCQ0</accession>
<protein>
    <submittedName>
        <fullName evidence="4">DUF4350 domain-containing protein</fullName>
    </submittedName>
</protein>
<dbReference type="InterPro" id="IPR025646">
    <property type="entry name" value="DUF4350"/>
</dbReference>
<dbReference type="Pfam" id="PF14258">
    <property type="entry name" value="DUF4350"/>
    <property type="match status" value="1"/>
</dbReference>
<dbReference type="Proteomes" id="UP000544090">
    <property type="component" value="Unassembled WGS sequence"/>
</dbReference>
<feature type="region of interest" description="Disordered" evidence="1">
    <location>
        <begin position="1"/>
        <end position="23"/>
    </location>
</feature>
<organism evidence="4 5">
    <name type="scientific">Arthrobacter mobilis</name>
    <dbReference type="NCBI Taxonomy" id="2724944"/>
    <lineage>
        <taxon>Bacteria</taxon>
        <taxon>Bacillati</taxon>
        <taxon>Actinomycetota</taxon>
        <taxon>Actinomycetes</taxon>
        <taxon>Micrococcales</taxon>
        <taxon>Micrococcaceae</taxon>
        <taxon>Arthrobacter</taxon>
    </lineage>
</organism>
<reference evidence="4 5" key="1">
    <citation type="submission" date="2020-04" db="EMBL/GenBank/DDBJ databases">
        <title>Arthrobacter sp. nov.</title>
        <authorList>
            <person name="Liu S."/>
        </authorList>
    </citation>
    <scope>NUCLEOTIDE SEQUENCE [LARGE SCALE GENOMIC DNA]</scope>
    <source>
        <strain evidence="4 5">E918</strain>
    </source>
</reference>
<dbReference type="RefSeq" id="WP_168485126.1">
    <property type="nucleotide sequence ID" value="NZ_JAAZSQ010000002.1"/>
</dbReference>
<evidence type="ECO:0000256" key="2">
    <source>
        <dbReference type="SAM" id="Phobius"/>
    </source>
</evidence>
<feature type="transmembrane region" description="Helical" evidence="2">
    <location>
        <begin position="33"/>
        <end position="52"/>
    </location>
</feature>
<name>A0A7X6HCQ0_9MICC</name>
<sequence>MTAPAGVLPDTAPADGTAPSGTRSPLRQVLRRWGFWFLLFLLLAGMVVLQLVRSAGDTRGLSPGNAAPDGAKAVAEVLRAQGVQVLVPQSLEEAGGLLAGREPATLLLHDADGYLQPAQLELLEDKAARLVLVEPSLPQLRALAPGVLPAGLVPGDGGPLPADCSVPGPAAASAISRGGLAYRADSLCFTFDTPADPAGAYATTGGGSTVVLGAGHVLSNGRITEQGNAALALHTLGSTARLIWYQPSADDVQLTEQPREPLSLLPAWVHPVSLWLLGTGVLAMLWRGRRLGPLVTEPLPVVVPAAETAQGRARLYQQSKAVARAAANLRAGTLARLAAHLRLGPGADAAAVVHATAAALGTAAGSLPSGQPGAAGPSGPSARYSPPQLEHLLLTYTPGTEAQLAAWARDLLALEKEVIRR</sequence>
<feature type="region of interest" description="Disordered" evidence="1">
    <location>
        <begin position="364"/>
        <end position="386"/>
    </location>
</feature>